<dbReference type="Proteomes" id="UP001234178">
    <property type="component" value="Unassembled WGS sequence"/>
</dbReference>
<reference evidence="1 2" key="1">
    <citation type="journal article" date="2023" name="Nucleic Acids Res.">
        <title>The hologenome of Daphnia magna reveals possible DNA methylation and microbiome-mediated evolution of the host genome.</title>
        <authorList>
            <person name="Chaturvedi A."/>
            <person name="Li X."/>
            <person name="Dhandapani V."/>
            <person name="Marshall H."/>
            <person name="Kissane S."/>
            <person name="Cuenca-Cambronero M."/>
            <person name="Asole G."/>
            <person name="Calvet F."/>
            <person name="Ruiz-Romero M."/>
            <person name="Marangio P."/>
            <person name="Guigo R."/>
            <person name="Rago D."/>
            <person name="Mirbahai L."/>
            <person name="Eastwood N."/>
            <person name="Colbourne J.K."/>
            <person name="Zhou J."/>
            <person name="Mallon E."/>
            <person name="Orsini L."/>
        </authorList>
    </citation>
    <scope>NUCLEOTIDE SEQUENCE [LARGE SCALE GENOMIC DNA]</scope>
    <source>
        <strain evidence="1">LRV0_1</strain>
    </source>
</reference>
<accession>A0ABQ9ZF56</accession>
<sequence>MEIFEIRLLSPGYEILTPIMTQRTGDGLGISQIIVPTQSGRVVVWGTLISCPGNLAVYLPDSCPCTQFQVSMWWFGELG</sequence>
<dbReference type="EMBL" id="JAOYFB010000003">
    <property type="protein sequence ID" value="KAK4011567.1"/>
    <property type="molecule type" value="Genomic_DNA"/>
</dbReference>
<evidence type="ECO:0000313" key="2">
    <source>
        <dbReference type="Proteomes" id="UP001234178"/>
    </source>
</evidence>
<protein>
    <submittedName>
        <fullName evidence="1">Uncharacterized protein</fullName>
    </submittedName>
</protein>
<evidence type="ECO:0000313" key="1">
    <source>
        <dbReference type="EMBL" id="KAK4011567.1"/>
    </source>
</evidence>
<gene>
    <name evidence="1" type="ORF">OUZ56_020685</name>
</gene>
<comment type="caution">
    <text evidence="1">The sequence shown here is derived from an EMBL/GenBank/DDBJ whole genome shotgun (WGS) entry which is preliminary data.</text>
</comment>
<organism evidence="1 2">
    <name type="scientific">Daphnia magna</name>
    <dbReference type="NCBI Taxonomy" id="35525"/>
    <lineage>
        <taxon>Eukaryota</taxon>
        <taxon>Metazoa</taxon>
        <taxon>Ecdysozoa</taxon>
        <taxon>Arthropoda</taxon>
        <taxon>Crustacea</taxon>
        <taxon>Branchiopoda</taxon>
        <taxon>Diplostraca</taxon>
        <taxon>Cladocera</taxon>
        <taxon>Anomopoda</taxon>
        <taxon>Daphniidae</taxon>
        <taxon>Daphnia</taxon>
    </lineage>
</organism>
<proteinExistence type="predicted"/>
<keyword evidence="2" id="KW-1185">Reference proteome</keyword>
<name>A0ABQ9ZF56_9CRUS</name>